<dbReference type="Pfam" id="PF02515">
    <property type="entry name" value="CoA_transf_3"/>
    <property type="match status" value="1"/>
</dbReference>
<accession>A0A2T0XKS4</accession>
<gene>
    <name evidence="2" type="ORF">BCM14_0993</name>
</gene>
<evidence type="ECO:0000313" key="3">
    <source>
        <dbReference type="Proteomes" id="UP000238308"/>
    </source>
</evidence>
<dbReference type="Proteomes" id="UP000238308">
    <property type="component" value="Unassembled WGS sequence"/>
</dbReference>
<dbReference type="Gene3D" id="3.30.1540.10">
    <property type="entry name" value="formyl-coa transferase, domain 3"/>
    <property type="match status" value="1"/>
</dbReference>
<keyword evidence="1 2" id="KW-0808">Transferase</keyword>
<dbReference type="EMBL" id="PVTV01000011">
    <property type="protein sequence ID" value="PRY99543.1"/>
    <property type="molecule type" value="Genomic_DNA"/>
</dbReference>
<dbReference type="InterPro" id="IPR023606">
    <property type="entry name" value="CoA-Trfase_III_dom_1_sf"/>
</dbReference>
<evidence type="ECO:0000256" key="1">
    <source>
        <dbReference type="ARBA" id="ARBA00022679"/>
    </source>
</evidence>
<name>A0A2T0XKS4_9BURK</name>
<dbReference type="Gene3D" id="3.40.50.10540">
    <property type="entry name" value="Crotonobetainyl-coa:carnitine coa-transferase, domain 1"/>
    <property type="match status" value="1"/>
</dbReference>
<dbReference type="AlphaFoldDB" id="A0A2T0XKS4"/>
<keyword evidence="3" id="KW-1185">Reference proteome</keyword>
<dbReference type="GO" id="GO:0008410">
    <property type="term" value="F:CoA-transferase activity"/>
    <property type="evidence" value="ECO:0007669"/>
    <property type="project" value="TreeGrafter"/>
</dbReference>
<protein>
    <submittedName>
        <fullName evidence="2">Crotonobetainyl-CoA:carnitine CoA-transferase CaiB-like acyl-CoA transferase</fullName>
    </submittedName>
</protein>
<comment type="caution">
    <text evidence="2">The sequence shown here is derived from an EMBL/GenBank/DDBJ whole genome shotgun (WGS) entry which is preliminary data.</text>
</comment>
<evidence type="ECO:0000313" key="2">
    <source>
        <dbReference type="EMBL" id="PRY99543.1"/>
    </source>
</evidence>
<dbReference type="PANTHER" id="PTHR48207:SF4">
    <property type="entry name" value="BLL6097 PROTEIN"/>
    <property type="match status" value="1"/>
</dbReference>
<dbReference type="OrthoDB" id="5294844at2"/>
<dbReference type="InterPro" id="IPR050483">
    <property type="entry name" value="CoA-transferase_III_domain"/>
</dbReference>
<dbReference type="InterPro" id="IPR044855">
    <property type="entry name" value="CoA-Trfase_III_dom3_sf"/>
</dbReference>
<reference evidence="2 3" key="1">
    <citation type="submission" date="2018-03" db="EMBL/GenBank/DDBJ databases">
        <title>Genomic Encyclopedia of Type Strains, Phase III (KMG-III): the genomes of soil and plant-associated and newly described type strains.</title>
        <authorList>
            <person name="Whitman W."/>
        </authorList>
    </citation>
    <scope>NUCLEOTIDE SEQUENCE [LARGE SCALE GENOMIC DNA]</scope>
    <source>
        <strain evidence="2 3">MWH-P2sevCIIIb</strain>
    </source>
</reference>
<organism evidence="2 3">
    <name type="scientific">Jezberella montanilacus</name>
    <dbReference type="NCBI Taxonomy" id="323426"/>
    <lineage>
        <taxon>Bacteria</taxon>
        <taxon>Pseudomonadati</taxon>
        <taxon>Pseudomonadota</taxon>
        <taxon>Betaproteobacteria</taxon>
        <taxon>Burkholderiales</taxon>
        <taxon>Alcaligenaceae</taxon>
        <taxon>Jezberella</taxon>
    </lineage>
</organism>
<sequence length="392" mass="42267">MSQLPYSHIRILDISQGIAGPYCAHILWQQGAEVIKVEPPAGDWGRYVSTMRGTQSAVSIQFNAGKRGLALDARTEAGQKVLVELALQADVVVQNFRPGVVNRLGIAYETLSALKPDLVYVSISGYGDDGPYADAPATDSVMQADTGLMVSNQDENGIPRRIGLLTADVSTGLYASQALSAALYQRLAKGVGTHVKVNLFEACAAFQGMVFLEHALTGGHRPTGAVTAPNGIFKTSDGVLTVVAVGNEHFARVARALNHPEWITDPRFKENGDRMQHREVLHADIRAILLANTTEHWLKVLASHEVLHAPVRSYDDVIQHPQAMHLGTVGSIEQEGIGHLPYIGLPTKPYRRPAEAAPGIGEHSLQILSEAGIDPAHIHQLVKDGVVVQLNK</sequence>
<proteinExistence type="predicted"/>
<dbReference type="InterPro" id="IPR003673">
    <property type="entry name" value="CoA-Trfase_fam_III"/>
</dbReference>
<dbReference type="SUPFAM" id="SSF89796">
    <property type="entry name" value="CoA-transferase family III (CaiB/BaiF)"/>
    <property type="match status" value="1"/>
</dbReference>
<dbReference type="PANTHER" id="PTHR48207">
    <property type="entry name" value="SUCCINATE--HYDROXYMETHYLGLUTARATE COA-TRANSFERASE"/>
    <property type="match status" value="1"/>
</dbReference>
<dbReference type="RefSeq" id="WP_106226829.1">
    <property type="nucleotide sequence ID" value="NZ_PVTV01000011.1"/>
</dbReference>